<evidence type="ECO:0000256" key="7">
    <source>
        <dbReference type="SAM" id="MobiDB-lite"/>
    </source>
</evidence>
<protein>
    <submittedName>
        <fullName evidence="9">8-oxo-dGTP pyrophosphatase MutT, NUDIX family</fullName>
    </submittedName>
</protein>
<evidence type="ECO:0000256" key="5">
    <source>
        <dbReference type="ARBA" id="ARBA00022842"/>
    </source>
</evidence>
<keyword evidence="3" id="KW-0479">Metal-binding</keyword>
<keyword evidence="4" id="KW-0378">Hydrolase</keyword>
<evidence type="ECO:0000256" key="4">
    <source>
        <dbReference type="ARBA" id="ARBA00022801"/>
    </source>
</evidence>
<evidence type="ECO:0000313" key="9">
    <source>
        <dbReference type="EMBL" id="SDW72342.1"/>
    </source>
</evidence>
<dbReference type="CDD" id="cd03426">
    <property type="entry name" value="NUDIX_CoAse_Nudt7"/>
    <property type="match status" value="1"/>
</dbReference>
<accession>A0A1H2VV90</accession>
<dbReference type="AlphaFoldDB" id="A0A1H2VV90"/>
<dbReference type="GO" id="GO:0046872">
    <property type="term" value="F:metal ion binding"/>
    <property type="evidence" value="ECO:0007669"/>
    <property type="project" value="UniProtKB-KW"/>
</dbReference>
<evidence type="ECO:0000259" key="8">
    <source>
        <dbReference type="PROSITE" id="PS51462"/>
    </source>
</evidence>
<evidence type="ECO:0000256" key="2">
    <source>
        <dbReference type="ARBA" id="ARBA00001946"/>
    </source>
</evidence>
<dbReference type="Gene3D" id="3.90.79.10">
    <property type="entry name" value="Nucleoside Triphosphate Pyrophosphohydrolase"/>
    <property type="match status" value="1"/>
</dbReference>
<dbReference type="GO" id="GO:0010945">
    <property type="term" value="F:coenzyme A diphosphatase activity"/>
    <property type="evidence" value="ECO:0007669"/>
    <property type="project" value="InterPro"/>
</dbReference>
<dbReference type="NCBIfam" id="NF007980">
    <property type="entry name" value="PRK10707.1"/>
    <property type="match status" value="1"/>
</dbReference>
<dbReference type="SUPFAM" id="SSF55811">
    <property type="entry name" value="Nudix"/>
    <property type="match status" value="1"/>
</dbReference>
<dbReference type="Proteomes" id="UP000199118">
    <property type="component" value="Unassembled WGS sequence"/>
</dbReference>
<gene>
    <name evidence="9" type="ORF">SAMN05444336_102185</name>
</gene>
<proteinExistence type="predicted"/>
<dbReference type="InterPro" id="IPR000086">
    <property type="entry name" value="NUDIX_hydrolase_dom"/>
</dbReference>
<dbReference type="PANTHER" id="PTHR12992:SF11">
    <property type="entry name" value="MITOCHONDRIAL COENZYME A DIPHOSPHATASE NUDT8"/>
    <property type="match status" value="1"/>
</dbReference>
<dbReference type="STRING" id="356660.SAMN05444336_102185"/>
<name>A0A1H2VV90_9RHOB</name>
<dbReference type="PROSITE" id="PS51462">
    <property type="entry name" value="NUDIX"/>
    <property type="match status" value="1"/>
</dbReference>
<keyword evidence="10" id="KW-1185">Reference proteome</keyword>
<comment type="cofactor">
    <cofactor evidence="2">
        <name>Mg(2+)</name>
        <dbReference type="ChEBI" id="CHEBI:18420"/>
    </cofactor>
</comment>
<feature type="region of interest" description="Disordered" evidence="7">
    <location>
        <begin position="1"/>
        <end position="21"/>
    </location>
</feature>
<dbReference type="EMBL" id="FNMZ01000002">
    <property type="protein sequence ID" value="SDW72342.1"/>
    <property type="molecule type" value="Genomic_DNA"/>
</dbReference>
<organism evidence="9 10">
    <name type="scientific">Albimonas donghaensis</name>
    <dbReference type="NCBI Taxonomy" id="356660"/>
    <lineage>
        <taxon>Bacteria</taxon>
        <taxon>Pseudomonadati</taxon>
        <taxon>Pseudomonadota</taxon>
        <taxon>Alphaproteobacteria</taxon>
        <taxon>Rhodobacterales</taxon>
        <taxon>Paracoccaceae</taxon>
        <taxon>Albimonas</taxon>
    </lineage>
</organism>
<dbReference type="InterPro" id="IPR015797">
    <property type="entry name" value="NUDIX_hydrolase-like_dom_sf"/>
</dbReference>
<dbReference type="InterPro" id="IPR045121">
    <property type="entry name" value="CoAse"/>
</dbReference>
<reference evidence="9 10" key="1">
    <citation type="submission" date="2016-10" db="EMBL/GenBank/DDBJ databases">
        <authorList>
            <person name="de Groot N.N."/>
        </authorList>
    </citation>
    <scope>NUCLEOTIDE SEQUENCE [LARGE SCALE GENOMIC DNA]</scope>
    <source>
        <strain evidence="9 10">DSM 17890</strain>
    </source>
</reference>
<keyword evidence="6" id="KW-0464">Manganese</keyword>
<comment type="cofactor">
    <cofactor evidence="1">
        <name>Mn(2+)</name>
        <dbReference type="ChEBI" id="CHEBI:29035"/>
    </cofactor>
</comment>
<dbReference type="PANTHER" id="PTHR12992">
    <property type="entry name" value="NUDIX HYDROLASE"/>
    <property type="match status" value="1"/>
</dbReference>
<dbReference type="Pfam" id="PF00293">
    <property type="entry name" value="NUDIX"/>
    <property type="match status" value="1"/>
</dbReference>
<evidence type="ECO:0000256" key="1">
    <source>
        <dbReference type="ARBA" id="ARBA00001936"/>
    </source>
</evidence>
<evidence type="ECO:0000313" key="10">
    <source>
        <dbReference type="Proteomes" id="UP000199118"/>
    </source>
</evidence>
<feature type="compositionally biased region" description="Polar residues" evidence="7">
    <location>
        <begin position="1"/>
        <end position="11"/>
    </location>
</feature>
<feature type="domain" description="Nudix hydrolase" evidence="8">
    <location>
        <begin position="62"/>
        <end position="194"/>
    </location>
</feature>
<evidence type="ECO:0000256" key="3">
    <source>
        <dbReference type="ARBA" id="ARBA00022723"/>
    </source>
</evidence>
<evidence type="ECO:0000256" key="6">
    <source>
        <dbReference type="ARBA" id="ARBA00023211"/>
    </source>
</evidence>
<keyword evidence="5" id="KW-0460">Magnesium</keyword>
<sequence>MDMTDALSSPSVAPAGDAPSPFAAIDADMVREAVRRGRGGASSDFDLLPGGRASFPPAGAPLRQAGVLCPLVDRGDGLRVILTRRADHLRQHAGQVAFPGGRVDPTDPSLLHAALREADEEIGLAAHQVDIFGAIDGHETGTGYAITPFVGLVTPDFAPRSDPSEVAEVFEPPLAFLMDPANRRTESRYFQGRDRRYYAMPWEGRYIWGATARMLVGLSDRLADLLDEAGLGGGLRDLRDGARPPHGPG</sequence>